<keyword evidence="3" id="KW-0418">Kinase</keyword>
<feature type="region of interest" description="Disordered" evidence="4">
    <location>
        <begin position="226"/>
        <end position="252"/>
    </location>
</feature>
<proteinExistence type="inferred from homology"/>
<accession>A0A8J4YDE4</accession>
<dbReference type="Proteomes" id="UP000770661">
    <property type="component" value="Unassembled WGS sequence"/>
</dbReference>
<evidence type="ECO:0000313" key="6">
    <source>
        <dbReference type="Proteomes" id="UP000770661"/>
    </source>
</evidence>
<evidence type="ECO:0000313" key="5">
    <source>
        <dbReference type="EMBL" id="KAG0725167.1"/>
    </source>
</evidence>
<evidence type="ECO:0000256" key="2">
    <source>
        <dbReference type="ARBA" id="ARBA00022679"/>
    </source>
</evidence>
<evidence type="ECO:0000256" key="3">
    <source>
        <dbReference type="ARBA" id="ARBA00022777"/>
    </source>
</evidence>
<dbReference type="GO" id="GO:0032958">
    <property type="term" value="P:inositol phosphate biosynthetic process"/>
    <property type="evidence" value="ECO:0007669"/>
    <property type="project" value="InterPro"/>
</dbReference>
<dbReference type="EMBL" id="JACEEZ010005948">
    <property type="protein sequence ID" value="KAG0725167.1"/>
    <property type="molecule type" value="Genomic_DNA"/>
</dbReference>
<keyword evidence="6" id="KW-1185">Reference proteome</keyword>
<comment type="caution">
    <text evidence="5">The sequence shown here is derived from an EMBL/GenBank/DDBJ whole genome shotgun (WGS) entry which is preliminary data.</text>
</comment>
<protein>
    <submittedName>
        <fullName evidence="5">Uncharacterized protein</fullName>
    </submittedName>
</protein>
<dbReference type="Pfam" id="PF03770">
    <property type="entry name" value="IPK"/>
    <property type="match status" value="1"/>
</dbReference>
<dbReference type="OrthoDB" id="5958943at2759"/>
<dbReference type="SUPFAM" id="SSF56104">
    <property type="entry name" value="SAICAR synthase-like"/>
    <property type="match status" value="1"/>
</dbReference>
<gene>
    <name evidence="5" type="ORF">GWK47_004788</name>
</gene>
<dbReference type="AlphaFoldDB" id="A0A8J4YDE4"/>
<dbReference type="InterPro" id="IPR005522">
    <property type="entry name" value="IPK"/>
</dbReference>
<organism evidence="5 6">
    <name type="scientific">Chionoecetes opilio</name>
    <name type="common">Atlantic snow crab</name>
    <name type="synonym">Cancer opilio</name>
    <dbReference type="NCBI Taxonomy" id="41210"/>
    <lineage>
        <taxon>Eukaryota</taxon>
        <taxon>Metazoa</taxon>
        <taxon>Ecdysozoa</taxon>
        <taxon>Arthropoda</taxon>
        <taxon>Crustacea</taxon>
        <taxon>Multicrustacea</taxon>
        <taxon>Malacostraca</taxon>
        <taxon>Eumalacostraca</taxon>
        <taxon>Eucarida</taxon>
        <taxon>Decapoda</taxon>
        <taxon>Pleocyemata</taxon>
        <taxon>Brachyura</taxon>
        <taxon>Eubrachyura</taxon>
        <taxon>Majoidea</taxon>
        <taxon>Majidae</taxon>
        <taxon>Chionoecetes</taxon>
    </lineage>
</organism>
<keyword evidence="2" id="KW-0808">Transferase</keyword>
<sequence>MVNVTPLRESRHSTRGTRLSWADYRSSSYKCGHGLLSLDKFCCSTTCVATCLRHSIVSQLQHIHHWTLSQRSYKIRGSSILIVYDAEQLASVPPDVMDGKAVVAREVNHISESLPLIKEVFHKLLGVCEFFCNPVIPPLIFRYLRLRKTSQMSSLGVQAYNCSILQDLEQLVQHPTRIPDRLGDTPKILDPSLTTPLLWAEVRRGIRSPGINFSHNRIILSYRGPTRPGLRPASDPPAYRDTARSALWPIRP</sequence>
<dbReference type="InterPro" id="IPR038286">
    <property type="entry name" value="IPK_sf"/>
</dbReference>
<dbReference type="GO" id="GO:0016301">
    <property type="term" value="F:kinase activity"/>
    <property type="evidence" value="ECO:0007669"/>
    <property type="project" value="UniProtKB-KW"/>
</dbReference>
<name>A0A8J4YDE4_CHIOP</name>
<reference evidence="5" key="1">
    <citation type="submission" date="2020-07" db="EMBL/GenBank/DDBJ databases">
        <title>The High-quality genome of the commercially important snow crab, Chionoecetes opilio.</title>
        <authorList>
            <person name="Jeong J.-H."/>
            <person name="Ryu S."/>
        </authorList>
    </citation>
    <scope>NUCLEOTIDE SEQUENCE</scope>
    <source>
        <strain evidence="5">MADBK_172401_WGS</strain>
        <tissue evidence="5">Digestive gland</tissue>
    </source>
</reference>
<evidence type="ECO:0000256" key="1">
    <source>
        <dbReference type="ARBA" id="ARBA00007374"/>
    </source>
</evidence>
<dbReference type="Gene3D" id="3.30.470.160">
    <property type="entry name" value="Inositol polyphosphate kinase"/>
    <property type="match status" value="1"/>
</dbReference>
<evidence type="ECO:0000256" key="4">
    <source>
        <dbReference type="SAM" id="MobiDB-lite"/>
    </source>
</evidence>
<comment type="similarity">
    <text evidence="1">Belongs to the inositol phosphokinase (IPK) family.</text>
</comment>